<dbReference type="EMBL" id="GL378341">
    <property type="protein sequence ID" value="EFJ48156.1"/>
    <property type="molecule type" value="Genomic_DNA"/>
</dbReference>
<dbReference type="KEGG" id="vcn:VOLCADRAFT_91220"/>
<name>D8TWH8_VOLCA</name>
<evidence type="ECO:0000256" key="1">
    <source>
        <dbReference type="SAM" id="MobiDB-lite"/>
    </source>
</evidence>
<feature type="region of interest" description="Disordered" evidence="1">
    <location>
        <begin position="169"/>
        <end position="191"/>
    </location>
</feature>
<gene>
    <name evidence="3" type="ORF">VOLCADRAFT_91220</name>
</gene>
<feature type="transmembrane region" description="Helical" evidence="2">
    <location>
        <begin position="134"/>
        <end position="151"/>
    </location>
</feature>
<dbReference type="GeneID" id="9618005"/>
<keyword evidence="2" id="KW-0472">Membrane</keyword>
<dbReference type="AlphaFoldDB" id="D8TWH8"/>
<feature type="region of interest" description="Disordered" evidence="1">
    <location>
        <begin position="32"/>
        <end position="102"/>
    </location>
</feature>
<feature type="compositionally biased region" description="Low complexity" evidence="1">
    <location>
        <begin position="176"/>
        <end position="191"/>
    </location>
</feature>
<reference evidence="3 4" key="1">
    <citation type="journal article" date="2010" name="Science">
        <title>Genomic analysis of organismal complexity in the multicellular green alga Volvox carteri.</title>
        <authorList>
            <person name="Prochnik S.E."/>
            <person name="Umen J."/>
            <person name="Nedelcu A.M."/>
            <person name="Hallmann A."/>
            <person name="Miller S.M."/>
            <person name="Nishii I."/>
            <person name="Ferris P."/>
            <person name="Kuo A."/>
            <person name="Mitros T."/>
            <person name="Fritz-Laylin L.K."/>
            <person name="Hellsten U."/>
            <person name="Chapman J."/>
            <person name="Simakov O."/>
            <person name="Rensing S.A."/>
            <person name="Terry A."/>
            <person name="Pangilinan J."/>
            <person name="Kapitonov V."/>
            <person name="Jurka J."/>
            <person name="Salamov A."/>
            <person name="Shapiro H."/>
            <person name="Schmutz J."/>
            <person name="Grimwood J."/>
            <person name="Lindquist E."/>
            <person name="Lucas S."/>
            <person name="Grigoriev I.V."/>
            <person name="Schmitt R."/>
            <person name="Kirk D."/>
            <person name="Rokhsar D.S."/>
        </authorList>
    </citation>
    <scope>NUCLEOTIDE SEQUENCE [LARGE SCALE GENOMIC DNA]</scope>
    <source>
        <strain evidence="4">f. Nagariensis / Eve</strain>
    </source>
</reference>
<evidence type="ECO:0000256" key="2">
    <source>
        <dbReference type="SAM" id="Phobius"/>
    </source>
</evidence>
<keyword evidence="2" id="KW-0812">Transmembrane</keyword>
<proteinExistence type="predicted"/>
<protein>
    <submittedName>
        <fullName evidence="3">Uncharacterized protein</fullName>
    </submittedName>
</protein>
<keyword evidence="2" id="KW-1133">Transmembrane helix</keyword>
<sequence length="256" mass="25964">MATACWVRKIVVNNINALSVWANTTTNLLHSASTAQPSSLPPLANPGMAPPPPPPPSQPRAAAASGDGSASGSNEDGRDADGGTPSPADALPPLPAVHGSPTGGLVSACDPLVSPSRFSVTKGRRSGGRSFRRLIVPWAMLLVVVLLVMVSRSQRLCDLAALDAVCGRPPQQAEHPAGPGSGPDTSSASSLSLSSTLAALPDLYLASQSQQQQQQQSRSAMVIPVPVGVEMDRAPAGAALVPSPLAGSMDGRALRG</sequence>
<dbReference type="RefSeq" id="XP_002950841.1">
    <property type="nucleotide sequence ID" value="XM_002950795.1"/>
</dbReference>
<dbReference type="Proteomes" id="UP000001058">
    <property type="component" value="Unassembled WGS sequence"/>
</dbReference>
<dbReference type="InParanoid" id="D8TWH8"/>
<accession>D8TWH8</accession>
<evidence type="ECO:0000313" key="3">
    <source>
        <dbReference type="EMBL" id="EFJ48156.1"/>
    </source>
</evidence>
<feature type="compositionally biased region" description="Pro residues" evidence="1">
    <location>
        <begin position="39"/>
        <end position="58"/>
    </location>
</feature>
<organism evidence="4">
    <name type="scientific">Volvox carteri f. nagariensis</name>
    <dbReference type="NCBI Taxonomy" id="3068"/>
    <lineage>
        <taxon>Eukaryota</taxon>
        <taxon>Viridiplantae</taxon>
        <taxon>Chlorophyta</taxon>
        <taxon>core chlorophytes</taxon>
        <taxon>Chlorophyceae</taxon>
        <taxon>CS clade</taxon>
        <taxon>Chlamydomonadales</taxon>
        <taxon>Volvocaceae</taxon>
        <taxon>Volvox</taxon>
    </lineage>
</organism>
<evidence type="ECO:0000313" key="4">
    <source>
        <dbReference type="Proteomes" id="UP000001058"/>
    </source>
</evidence>
<keyword evidence="4" id="KW-1185">Reference proteome</keyword>
<feature type="compositionally biased region" description="Low complexity" evidence="1">
    <location>
        <begin position="59"/>
        <end position="73"/>
    </location>
</feature>